<keyword evidence="2" id="KW-0969">Cilium</keyword>
<dbReference type="SUPFAM" id="SSF160214">
    <property type="entry name" value="FlaG-like"/>
    <property type="match status" value="1"/>
</dbReference>
<organism evidence="2 3">
    <name type="scientific">Cohnella fermenti</name>
    <dbReference type="NCBI Taxonomy" id="2565925"/>
    <lineage>
        <taxon>Bacteria</taxon>
        <taxon>Bacillati</taxon>
        <taxon>Bacillota</taxon>
        <taxon>Bacilli</taxon>
        <taxon>Bacillales</taxon>
        <taxon>Paenibacillaceae</taxon>
        <taxon>Cohnella</taxon>
    </lineage>
</organism>
<keyword evidence="2" id="KW-0282">Flagellum</keyword>
<keyword evidence="3" id="KW-1185">Reference proteome</keyword>
<evidence type="ECO:0000256" key="1">
    <source>
        <dbReference type="SAM" id="MobiDB-lite"/>
    </source>
</evidence>
<dbReference type="Proteomes" id="UP000310636">
    <property type="component" value="Unassembled WGS sequence"/>
</dbReference>
<evidence type="ECO:0000313" key="3">
    <source>
        <dbReference type="Proteomes" id="UP000310636"/>
    </source>
</evidence>
<dbReference type="EMBL" id="SSOB01000010">
    <property type="protein sequence ID" value="THF80805.1"/>
    <property type="molecule type" value="Genomic_DNA"/>
</dbReference>
<dbReference type="PANTHER" id="PTHR37166">
    <property type="entry name" value="PROTEIN FLAG"/>
    <property type="match status" value="1"/>
</dbReference>
<dbReference type="OrthoDB" id="9799867at2"/>
<proteinExistence type="predicted"/>
<dbReference type="Gene3D" id="3.30.160.170">
    <property type="entry name" value="FlaG-like"/>
    <property type="match status" value="1"/>
</dbReference>
<name>A0A4S4BZU2_9BACL</name>
<reference evidence="2 3" key="1">
    <citation type="submission" date="2019-04" db="EMBL/GenBank/DDBJ databases">
        <title>Cohnella sp. nov. isolated from preserved vegetables.</title>
        <authorList>
            <person name="Lin S.-Y."/>
            <person name="Hung M.-H."/>
            <person name="Young C.-C."/>
        </authorList>
    </citation>
    <scope>NUCLEOTIDE SEQUENCE [LARGE SCALE GENOMIC DNA]</scope>
    <source>
        <strain evidence="2 3">CC-MHH1044</strain>
    </source>
</reference>
<evidence type="ECO:0000313" key="2">
    <source>
        <dbReference type="EMBL" id="THF80805.1"/>
    </source>
</evidence>
<dbReference type="RefSeq" id="WP_136369644.1">
    <property type="nucleotide sequence ID" value="NZ_SSOB01000010.1"/>
</dbReference>
<gene>
    <name evidence="2" type="ORF">E6C55_09990</name>
</gene>
<feature type="region of interest" description="Disordered" evidence="1">
    <location>
        <begin position="1"/>
        <end position="22"/>
    </location>
</feature>
<protein>
    <submittedName>
        <fullName evidence="2">Flagellar protein</fullName>
    </submittedName>
</protein>
<dbReference type="Pfam" id="PF03646">
    <property type="entry name" value="FlaG"/>
    <property type="match status" value="1"/>
</dbReference>
<dbReference type="InterPro" id="IPR005186">
    <property type="entry name" value="FlaG"/>
</dbReference>
<feature type="region of interest" description="Disordered" evidence="1">
    <location>
        <begin position="34"/>
        <end position="54"/>
    </location>
</feature>
<accession>A0A4S4BZU2</accession>
<comment type="caution">
    <text evidence="2">The sequence shown here is derived from an EMBL/GenBank/DDBJ whole genome shotgun (WGS) entry which is preliminary data.</text>
</comment>
<dbReference type="InterPro" id="IPR035924">
    <property type="entry name" value="FlaG-like_sf"/>
</dbReference>
<sequence length="129" mass="14611">MSGIQSTRAASAIEQQTPRYVTSDTLKEFESITKPVLPAGTEEGAPPSYESLTEEQKDKLAEDMEEANEALKPYNKELKFEYNEEAEMMQVSVIDRRTNEVVANLPPEFLVELSEKMNDMIGMFIDEKV</sequence>
<keyword evidence="2" id="KW-0966">Cell projection</keyword>
<dbReference type="AlphaFoldDB" id="A0A4S4BZU2"/>
<dbReference type="PANTHER" id="PTHR37166:SF1">
    <property type="entry name" value="PROTEIN FLAG"/>
    <property type="match status" value="1"/>
</dbReference>